<proteinExistence type="predicted"/>
<sequence length="196" mass="22821">MNILFFAGFVNAQEQNELQSEKAKVILVIQSGAVLYSADSKFNQQIIENQIKVSENTVDKLSFSKSLIVLSAKNIKSSHLNHHQRYSKVEKKTQKTKLLNPQTTVHKKREVDFLKLAVKQHPSSNHFSSNQKNNTDYITQRTYREDYFNAHFVISYFSTNLALNLLDKQKIIYYNNKSINFCHSQIFYTRPPPFKV</sequence>
<dbReference type="EMBL" id="JAJNAY010000001">
    <property type="protein sequence ID" value="MCD1117787.1"/>
    <property type="molecule type" value="Genomic_DNA"/>
</dbReference>
<reference evidence="1" key="1">
    <citation type="submission" date="2021-11" db="EMBL/GenBank/DDBJ databases">
        <title>Description of novel Chryseobacterium species.</title>
        <authorList>
            <person name="Saticioglu I.B."/>
            <person name="Ay H."/>
            <person name="Altun S."/>
            <person name="Duman M."/>
        </authorList>
    </citation>
    <scope>NUCLEOTIDE SEQUENCE</scope>
    <source>
        <strain evidence="1">C-17</strain>
    </source>
</reference>
<comment type="caution">
    <text evidence="1">The sequence shown here is derived from an EMBL/GenBank/DDBJ whole genome shotgun (WGS) entry which is preliminary data.</text>
</comment>
<dbReference type="AlphaFoldDB" id="A0A9Q3V3Q2"/>
<dbReference type="Proteomes" id="UP001108025">
    <property type="component" value="Unassembled WGS sequence"/>
</dbReference>
<name>A0A9Q3V3Q2_9FLAO</name>
<dbReference type="RefSeq" id="WP_230669892.1">
    <property type="nucleotide sequence ID" value="NZ_JAJNAY010000001.1"/>
</dbReference>
<protein>
    <submittedName>
        <fullName evidence="1">Uncharacterized protein</fullName>
    </submittedName>
</protein>
<evidence type="ECO:0000313" key="2">
    <source>
        <dbReference type="Proteomes" id="UP001108025"/>
    </source>
</evidence>
<gene>
    <name evidence="1" type="ORF">LO744_13045</name>
</gene>
<keyword evidence="2" id="KW-1185">Reference proteome</keyword>
<organism evidence="1 2">
    <name type="scientific">Chryseobacterium turcicum</name>
    <dbReference type="NCBI Taxonomy" id="2898076"/>
    <lineage>
        <taxon>Bacteria</taxon>
        <taxon>Pseudomonadati</taxon>
        <taxon>Bacteroidota</taxon>
        <taxon>Flavobacteriia</taxon>
        <taxon>Flavobacteriales</taxon>
        <taxon>Weeksellaceae</taxon>
        <taxon>Chryseobacterium group</taxon>
        <taxon>Chryseobacterium</taxon>
    </lineage>
</organism>
<accession>A0A9Q3V3Q2</accession>
<evidence type="ECO:0000313" key="1">
    <source>
        <dbReference type="EMBL" id="MCD1117787.1"/>
    </source>
</evidence>